<dbReference type="PANTHER" id="PTHR15459">
    <property type="entry name" value="POLYAMINE-MODULATED FACTOR 1"/>
    <property type="match status" value="1"/>
</dbReference>
<keyword evidence="5" id="KW-0498">Mitosis</keyword>
<evidence type="ECO:0000256" key="7">
    <source>
        <dbReference type="ARBA" id="ARBA00023242"/>
    </source>
</evidence>
<comment type="subcellular location">
    <subcellularLocation>
        <location evidence="2">Chromosome</location>
        <location evidence="2">Centromere</location>
        <location evidence="2">Kinetochore</location>
    </subcellularLocation>
    <subcellularLocation>
        <location evidence="1">Nucleus</location>
    </subcellularLocation>
</comment>
<dbReference type="EMBL" id="JANQDX010000001">
    <property type="protein sequence ID" value="KAL0928161.1"/>
    <property type="molecule type" value="Genomic_DNA"/>
</dbReference>
<reference evidence="11 12" key="1">
    <citation type="journal article" date="2024" name="Plant Biotechnol. J.">
        <title>Dendrobium thyrsiflorum genome and its molecular insights into genes involved in important horticultural traits.</title>
        <authorList>
            <person name="Chen B."/>
            <person name="Wang J.Y."/>
            <person name="Zheng P.J."/>
            <person name="Li K.L."/>
            <person name="Liang Y.M."/>
            <person name="Chen X.F."/>
            <person name="Zhang C."/>
            <person name="Zhao X."/>
            <person name="He X."/>
            <person name="Zhang G.Q."/>
            <person name="Liu Z.J."/>
            <person name="Xu Q."/>
        </authorList>
    </citation>
    <scope>NUCLEOTIDE SEQUENCE [LARGE SCALE GENOMIC DNA]</scope>
    <source>
        <strain evidence="11">GZMU011</strain>
    </source>
</reference>
<evidence type="ECO:0000256" key="2">
    <source>
        <dbReference type="ARBA" id="ARBA00004629"/>
    </source>
</evidence>
<comment type="caution">
    <text evidence="11">The sequence shown here is derived from an EMBL/GenBank/DDBJ whole genome shotgun (WGS) entry which is preliminary data.</text>
</comment>
<dbReference type="AlphaFoldDB" id="A0ABD0W4G2"/>
<sequence length="235" mass="27165">MRSFHSTHLPESSIKKASMGSRQADFKKSFQVSVQSILTAASKEDVHGAFSMHSNAEKEGLYRFFIQVSKNLHENIAERFESICQERQVFTAFDKIEHLVEEQTLDPLHADESNIKDIKERVSTIKMDEIQYLQSLLQKVEEQNSSMENQIQLLKKNQNQTNALNAVERRTHCLPQHLPLLFNPSPSSSPIALNGCWDIEKLELPSMKYTPWILSLLQFYRLSFLPRFVLYYGST</sequence>
<keyword evidence="8" id="KW-0131">Cell cycle</keyword>
<dbReference type="GO" id="GO:0051301">
    <property type="term" value="P:cell division"/>
    <property type="evidence" value="ECO:0007669"/>
    <property type="project" value="UniProtKB-KW"/>
</dbReference>
<dbReference type="GO" id="GO:0000776">
    <property type="term" value="C:kinetochore"/>
    <property type="evidence" value="ECO:0007669"/>
    <property type="project" value="UniProtKB-KW"/>
</dbReference>
<evidence type="ECO:0000313" key="11">
    <source>
        <dbReference type="EMBL" id="KAL0928161.1"/>
    </source>
</evidence>
<keyword evidence="4" id="KW-0132">Cell division</keyword>
<evidence type="ECO:0000256" key="6">
    <source>
        <dbReference type="ARBA" id="ARBA00022838"/>
    </source>
</evidence>
<dbReference type="PANTHER" id="PTHR15459:SF3">
    <property type="entry name" value="POLYAMINE-MODULATED FACTOR 1"/>
    <property type="match status" value="1"/>
</dbReference>
<keyword evidence="9" id="KW-0137">Centromere</keyword>
<accession>A0ABD0W4G2</accession>
<keyword evidence="3" id="KW-0158">Chromosome</keyword>
<evidence type="ECO:0000256" key="1">
    <source>
        <dbReference type="ARBA" id="ARBA00004123"/>
    </source>
</evidence>
<evidence type="ECO:0000256" key="10">
    <source>
        <dbReference type="SAM" id="Coils"/>
    </source>
</evidence>
<gene>
    <name evidence="11" type="ORF">M5K25_000029</name>
</gene>
<dbReference type="InterPro" id="IPR007128">
    <property type="entry name" value="PMF1/Nnf1"/>
</dbReference>
<protein>
    <submittedName>
        <fullName evidence="11">Uncharacterized protein</fullName>
    </submittedName>
</protein>
<evidence type="ECO:0000256" key="9">
    <source>
        <dbReference type="ARBA" id="ARBA00023328"/>
    </source>
</evidence>
<evidence type="ECO:0000256" key="4">
    <source>
        <dbReference type="ARBA" id="ARBA00022618"/>
    </source>
</evidence>
<keyword evidence="10" id="KW-0175">Coiled coil</keyword>
<dbReference type="Pfam" id="PF03980">
    <property type="entry name" value="Nnf1"/>
    <property type="match status" value="1"/>
</dbReference>
<feature type="coiled-coil region" evidence="10">
    <location>
        <begin position="130"/>
        <end position="157"/>
    </location>
</feature>
<name>A0ABD0W4G2_DENTH</name>
<evidence type="ECO:0000256" key="3">
    <source>
        <dbReference type="ARBA" id="ARBA00022454"/>
    </source>
</evidence>
<organism evidence="11 12">
    <name type="scientific">Dendrobium thyrsiflorum</name>
    <name type="common">Pinecone-like raceme dendrobium</name>
    <name type="synonym">Orchid</name>
    <dbReference type="NCBI Taxonomy" id="117978"/>
    <lineage>
        <taxon>Eukaryota</taxon>
        <taxon>Viridiplantae</taxon>
        <taxon>Streptophyta</taxon>
        <taxon>Embryophyta</taxon>
        <taxon>Tracheophyta</taxon>
        <taxon>Spermatophyta</taxon>
        <taxon>Magnoliopsida</taxon>
        <taxon>Liliopsida</taxon>
        <taxon>Asparagales</taxon>
        <taxon>Orchidaceae</taxon>
        <taxon>Epidendroideae</taxon>
        <taxon>Malaxideae</taxon>
        <taxon>Dendrobiinae</taxon>
        <taxon>Dendrobium</taxon>
    </lineage>
</organism>
<dbReference type="Proteomes" id="UP001552299">
    <property type="component" value="Unassembled WGS sequence"/>
</dbReference>
<keyword evidence="12" id="KW-1185">Reference proteome</keyword>
<evidence type="ECO:0000313" key="12">
    <source>
        <dbReference type="Proteomes" id="UP001552299"/>
    </source>
</evidence>
<keyword evidence="7" id="KW-0539">Nucleus</keyword>
<evidence type="ECO:0000256" key="8">
    <source>
        <dbReference type="ARBA" id="ARBA00023306"/>
    </source>
</evidence>
<keyword evidence="6" id="KW-0995">Kinetochore</keyword>
<evidence type="ECO:0000256" key="5">
    <source>
        <dbReference type="ARBA" id="ARBA00022776"/>
    </source>
</evidence>
<dbReference type="GO" id="GO:0005634">
    <property type="term" value="C:nucleus"/>
    <property type="evidence" value="ECO:0007669"/>
    <property type="project" value="UniProtKB-SubCell"/>
</dbReference>
<proteinExistence type="predicted"/>